<gene>
    <name evidence="1" type="ORF">EJB05_35481</name>
</gene>
<reference evidence="1 2" key="1">
    <citation type="journal article" date="2019" name="Sci. Rep.">
        <title>A high-quality genome of Eragrostis curvula grass provides insights into Poaceae evolution and supports new strategies to enhance forage quality.</title>
        <authorList>
            <person name="Carballo J."/>
            <person name="Santos B.A.C.M."/>
            <person name="Zappacosta D."/>
            <person name="Garbus I."/>
            <person name="Selva J.P."/>
            <person name="Gallo C.A."/>
            <person name="Diaz A."/>
            <person name="Albertini E."/>
            <person name="Caccamo M."/>
            <person name="Echenique V."/>
        </authorList>
    </citation>
    <scope>NUCLEOTIDE SEQUENCE [LARGE SCALE GENOMIC DNA]</scope>
    <source>
        <strain evidence="2">cv. Victoria</strain>
        <tissue evidence="1">Leaf</tissue>
    </source>
</reference>
<dbReference type="AlphaFoldDB" id="A0A5J9U797"/>
<keyword evidence="2" id="KW-1185">Reference proteome</keyword>
<protein>
    <submittedName>
        <fullName evidence="1">Uncharacterized protein</fullName>
    </submittedName>
</protein>
<evidence type="ECO:0000313" key="2">
    <source>
        <dbReference type="Proteomes" id="UP000324897"/>
    </source>
</evidence>
<feature type="non-terminal residue" evidence="1">
    <location>
        <position position="1"/>
    </location>
</feature>
<accession>A0A5J9U797</accession>
<evidence type="ECO:0000313" key="1">
    <source>
        <dbReference type="EMBL" id="TVU19337.1"/>
    </source>
</evidence>
<dbReference type="EMBL" id="RWGY01000029">
    <property type="protein sequence ID" value="TVU19337.1"/>
    <property type="molecule type" value="Genomic_DNA"/>
</dbReference>
<name>A0A5J9U797_9POAL</name>
<sequence>MPVEQLQAAGADELLHQPCRHVAGEPVVVEVQLADAGEERRHLAPEPVVAEVHHGDGHVAGRLHGPREVVALQLQHGERQREHGRRDRAVELLRRQGGGDAAGEGVVLEVEAEQRGRVRERGGDAA</sequence>
<organism evidence="1 2">
    <name type="scientific">Eragrostis curvula</name>
    <name type="common">weeping love grass</name>
    <dbReference type="NCBI Taxonomy" id="38414"/>
    <lineage>
        <taxon>Eukaryota</taxon>
        <taxon>Viridiplantae</taxon>
        <taxon>Streptophyta</taxon>
        <taxon>Embryophyta</taxon>
        <taxon>Tracheophyta</taxon>
        <taxon>Spermatophyta</taxon>
        <taxon>Magnoliopsida</taxon>
        <taxon>Liliopsida</taxon>
        <taxon>Poales</taxon>
        <taxon>Poaceae</taxon>
        <taxon>PACMAD clade</taxon>
        <taxon>Chloridoideae</taxon>
        <taxon>Eragrostideae</taxon>
        <taxon>Eragrostidinae</taxon>
        <taxon>Eragrostis</taxon>
    </lineage>
</organism>
<comment type="caution">
    <text evidence="1">The sequence shown here is derived from an EMBL/GenBank/DDBJ whole genome shotgun (WGS) entry which is preliminary data.</text>
</comment>
<dbReference type="Gramene" id="TVU19337">
    <property type="protein sequence ID" value="TVU19337"/>
    <property type="gene ID" value="EJB05_35481"/>
</dbReference>
<dbReference type="Proteomes" id="UP000324897">
    <property type="component" value="Chromosome 7"/>
</dbReference>
<proteinExistence type="predicted"/>